<evidence type="ECO:0000313" key="3">
    <source>
        <dbReference type="EMBL" id="ACN15856.1"/>
    </source>
</evidence>
<dbReference type="AlphaFoldDB" id="C0QJ43"/>
<organism evidence="3 4">
    <name type="scientific">Desulforapulum autotrophicum (strain ATCC 43914 / DSM 3382 / VKM B-1955 / HRM2)</name>
    <name type="common">Desulfobacterium autotrophicum</name>
    <dbReference type="NCBI Taxonomy" id="177437"/>
    <lineage>
        <taxon>Bacteria</taxon>
        <taxon>Pseudomonadati</taxon>
        <taxon>Thermodesulfobacteriota</taxon>
        <taxon>Desulfobacteria</taxon>
        <taxon>Desulfobacterales</taxon>
        <taxon>Desulfobacteraceae</taxon>
        <taxon>Desulforapulum</taxon>
    </lineage>
</organism>
<dbReference type="InterPro" id="IPR025746">
    <property type="entry name" value="PilX_N_dom"/>
</dbReference>
<keyword evidence="1" id="KW-1133">Transmembrane helix</keyword>
<dbReference type="KEGG" id="dat:HRM2_27660"/>
<dbReference type="HOGENOM" id="CLU_1209302_0_0_7"/>
<accession>C0QJ43</accession>
<sequence length="191" mass="20434">MDFVNNDSGSALIMALLILTVLTIIGISAVTTSTIETKIASNDMLHKKAFYSADGGTEVGREVLEQNVACPAGFKTEPLTIGTAVIENKSFALEENEPGSEYPTDTVRDVHFPADDTQPHTNIIAFGNTQLSKGSALQMAAGYEGKGKGAAGGGGEIIYSLYAKFQGKRNSRSCIMIHYRHLIGHEGECNY</sequence>
<dbReference type="eggNOG" id="COG4726">
    <property type="taxonomic scope" value="Bacteria"/>
</dbReference>
<reference evidence="3 4" key="1">
    <citation type="journal article" date="2009" name="Environ. Microbiol.">
        <title>Genome sequence of Desulfobacterium autotrophicum HRM2, a marine sulfate reducer oxidizing organic carbon completely to carbon dioxide.</title>
        <authorList>
            <person name="Strittmatter A.W."/>
            <person name="Liesegang H."/>
            <person name="Rabus R."/>
            <person name="Decker I."/>
            <person name="Amann J."/>
            <person name="Andres S."/>
            <person name="Henne A."/>
            <person name="Fricke W.F."/>
            <person name="Martinez-Arias R."/>
            <person name="Bartels D."/>
            <person name="Goesmann A."/>
            <person name="Krause L."/>
            <person name="Puehler A."/>
            <person name="Klenk H.P."/>
            <person name="Richter M."/>
            <person name="Schuler M."/>
            <person name="Gloeckner F.O."/>
            <person name="Meyerdierks A."/>
            <person name="Gottschalk G."/>
            <person name="Amann R."/>
        </authorList>
    </citation>
    <scope>NUCLEOTIDE SEQUENCE [LARGE SCALE GENOMIC DNA]</scope>
    <source>
        <strain evidence="4">ATCC 43914 / DSM 3382 / HRM2</strain>
    </source>
</reference>
<keyword evidence="1" id="KW-0472">Membrane</keyword>
<dbReference type="RefSeq" id="WP_015904619.1">
    <property type="nucleotide sequence ID" value="NC_012108.1"/>
</dbReference>
<feature type="domain" description="Type 4 fimbrial biogenesis protein PilX N-terminal" evidence="2">
    <location>
        <begin position="8"/>
        <end position="57"/>
    </location>
</feature>
<keyword evidence="1" id="KW-0812">Transmembrane</keyword>
<name>C0QJ43_DESAH</name>
<dbReference type="STRING" id="177437.HRM2_27660"/>
<dbReference type="Pfam" id="PF14341">
    <property type="entry name" value="PilX_N"/>
    <property type="match status" value="1"/>
</dbReference>
<proteinExistence type="predicted"/>
<keyword evidence="4" id="KW-1185">Reference proteome</keyword>
<protein>
    <submittedName>
        <fullName evidence="3">PilX</fullName>
    </submittedName>
</protein>
<gene>
    <name evidence="3" type="primary">pilX</name>
    <name evidence="3" type="ordered locus">HRM2_27660</name>
</gene>
<dbReference type="EMBL" id="CP001087">
    <property type="protein sequence ID" value="ACN15856.1"/>
    <property type="molecule type" value="Genomic_DNA"/>
</dbReference>
<dbReference type="Proteomes" id="UP000000442">
    <property type="component" value="Chromosome"/>
</dbReference>
<evidence type="ECO:0000259" key="2">
    <source>
        <dbReference type="Pfam" id="PF14341"/>
    </source>
</evidence>
<evidence type="ECO:0000313" key="4">
    <source>
        <dbReference type="Proteomes" id="UP000000442"/>
    </source>
</evidence>
<evidence type="ECO:0000256" key="1">
    <source>
        <dbReference type="SAM" id="Phobius"/>
    </source>
</evidence>
<feature type="transmembrane region" description="Helical" evidence="1">
    <location>
        <begin position="12"/>
        <end position="35"/>
    </location>
</feature>